<organism evidence="7 8">
    <name type="scientific">Aquipseudomonas alcaligenes</name>
    <name type="common">Pseudomonas alcaligenes</name>
    <dbReference type="NCBI Taxonomy" id="43263"/>
    <lineage>
        <taxon>Bacteria</taxon>
        <taxon>Pseudomonadati</taxon>
        <taxon>Pseudomonadota</taxon>
        <taxon>Gammaproteobacteria</taxon>
        <taxon>Pseudomonadales</taxon>
        <taxon>Pseudomonadaceae</taxon>
        <taxon>Aquipseudomonas</taxon>
    </lineage>
</organism>
<dbReference type="InterPro" id="IPR005119">
    <property type="entry name" value="LysR_subst-bd"/>
</dbReference>
<evidence type="ECO:0000256" key="4">
    <source>
        <dbReference type="ARBA" id="ARBA00023163"/>
    </source>
</evidence>
<dbReference type="Gene3D" id="3.40.190.10">
    <property type="entry name" value="Periplasmic binding protein-like II"/>
    <property type="match status" value="2"/>
</dbReference>
<dbReference type="RefSeq" id="WP_187803988.1">
    <property type="nucleotide sequence ID" value="NZ_LZEU01000001.1"/>
</dbReference>
<dbReference type="PROSITE" id="PS50931">
    <property type="entry name" value="HTH_LYSR"/>
    <property type="match status" value="1"/>
</dbReference>
<feature type="domain" description="HTH lysR-type" evidence="6">
    <location>
        <begin position="17"/>
        <end position="66"/>
    </location>
</feature>
<dbReference type="SUPFAM" id="SSF53850">
    <property type="entry name" value="Periplasmic binding protein-like II"/>
    <property type="match status" value="1"/>
</dbReference>
<dbReference type="EMBL" id="LZEU01000001">
    <property type="protein sequence ID" value="MBC9248823.1"/>
    <property type="molecule type" value="Genomic_DNA"/>
</dbReference>
<accession>A0ABR7RX63</accession>
<dbReference type="PRINTS" id="PR00039">
    <property type="entry name" value="HTHLYSR"/>
</dbReference>
<sequence>MSRLSKQLPPLETLLFFEAVVRNGSFTRAASELYLTQGAVSKQIKALEQSLGVPLFERQARGISLNAAGTALYAEVGPLLQRLQATVSAIRTEHSQQAVSITCTQSVAHYWLFPRIVAFNRLHPQITINIQSTNDVNESSCARCDLGILYGDGAWSTLHGEPLYPEVVFPICHASLDIGPVETLEQLQALPLIQLDSSAWDCMDWRDWFRHFGVDYRPPRSALTFNQNTLAFNAVLQGMGVGLGWDFMAHDLLAAGTLRQVGPLRLHSGRHDYLVHARHRKLSPSAQTFYQWLLTQAGPSTAGHTAAAPQAAPAPQKSKRDAS</sequence>
<gene>
    <name evidence="7" type="ORF">A9179_00905</name>
</gene>
<evidence type="ECO:0000313" key="8">
    <source>
        <dbReference type="Proteomes" id="UP000744555"/>
    </source>
</evidence>
<dbReference type="Proteomes" id="UP000744555">
    <property type="component" value="Unassembled WGS sequence"/>
</dbReference>
<dbReference type="Pfam" id="PF03466">
    <property type="entry name" value="LysR_substrate"/>
    <property type="match status" value="1"/>
</dbReference>
<reference evidence="7 8" key="1">
    <citation type="submission" date="2016-06" db="EMBL/GenBank/DDBJ databases">
        <authorList>
            <person name="Ramos C."/>
            <person name="Pintado A."/>
            <person name="Crespo-Gomez J.I."/>
        </authorList>
    </citation>
    <scope>NUCLEOTIDE SEQUENCE [LARGE SCALE GENOMIC DNA]</scope>
    <source>
        <strain evidence="7 8">AVO110</strain>
    </source>
</reference>
<evidence type="ECO:0000256" key="5">
    <source>
        <dbReference type="SAM" id="MobiDB-lite"/>
    </source>
</evidence>
<evidence type="ECO:0000256" key="3">
    <source>
        <dbReference type="ARBA" id="ARBA00023125"/>
    </source>
</evidence>
<comment type="caution">
    <text evidence="7">The sequence shown here is derived from an EMBL/GenBank/DDBJ whole genome shotgun (WGS) entry which is preliminary data.</text>
</comment>
<dbReference type="InterPro" id="IPR058163">
    <property type="entry name" value="LysR-type_TF_proteobact-type"/>
</dbReference>
<keyword evidence="2" id="KW-0805">Transcription regulation</keyword>
<name>A0ABR7RX63_AQUAC</name>
<evidence type="ECO:0000256" key="2">
    <source>
        <dbReference type="ARBA" id="ARBA00023015"/>
    </source>
</evidence>
<keyword evidence="8" id="KW-1185">Reference proteome</keyword>
<dbReference type="Pfam" id="PF00126">
    <property type="entry name" value="HTH_1"/>
    <property type="match status" value="1"/>
</dbReference>
<evidence type="ECO:0000259" key="6">
    <source>
        <dbReference type="PROSITE" id="PS50931"/>
    </source>
</evidence>
<comment type="similarity">
    <text evidence="1">Belongs to the LysR transcriptional regulatory family.</text>
</comment>
<keyword evidence="3" id="KW-0238">DNA-binding</keyword>
<dbReference type="InterPro" id="IPR036390">
    <property type="entry name" value="WH_DNA-bd_sf"/>
</dbReference>
<dbReference type="PANTHER" id="PTHR30537:SF79">
    <property type="entry name" value="TRANSCRIPTIONAL REGULATOR-RELATED"/>
    <property type="match status" value="1"/>
</dbReference>
<keyword evidence="4" id="KW-0804">Transcription</keyword>
<feature type="compositionally biased region" description="Low complexity" evidence="5">
    <location>
        <begin position="306"/>
        <end position="316"/>
    </location>
</feature>
<protein>
    <submittedName>
        <fullName evidence="7">LysR family transcriptional regulator</fullName>
    </submittedName>
</protein>
<dbReference type="SUPFAM" id="SSF46785">
    <property type="entry name" value="Winged helix' DNA-binding domain"/>
    <property type="match status" value="1"/>
</dbReference>
<evidence type="ECO:0000256" key="1">
    <source>
        <dbReference type="ARBA" id="ARBA00009437"/>
    </source>
</evidence>
<dbReference type="InterPro" id="IPR036388">
    <property type="entry name" value="WH-like_DNA-bd_sf"/>
</dbReference>
<dbReference type="CDD" id="cd08432">
    <property type="entry name" value="PBP2_GcdR_TrpI_HvrB_AmpR_like"/>
    <property type="match status" value="1"/>
</dbReference>
<dbReference type="InterPro" id="IPR000847">
    <property type="entry name" value="LysR_HTH_N"/>
</dbReference>
<dbReference type="Gene3D" id="1.10.10.10">
    <property type="entry name" value="Winged helix-like DNA-binding domain superfamily/Winged helix DNA-binding domain"/>
    <property type="match status" value="1"/>
</dbReference>
<evidence type="ECO:0000313" key="7">
    <source>
        <dbReference type="EMBL" id="MBC9248823.1"/>
    </source>
</evidence>
<feature type="region of interest" description="Disordered" evidence="5">
    <location>
        <begin position="301"/>
        <end position="323"/>
    </location>
</feature>
<proteinExistence type="inferred from homology"/>
<dbReference type="PANTHER" id="PTHR30537">
    <property type="entry name" value="HTH-TYPE TRANSCRIPTIONAL REGULATOR"/>
    <property type="match status" value="1"/>
</dbReference>